<keyword evidence="4" id="KW-1185">Reference proteome</keyword>
<dbReference type="Gene3D" id="3.30.370.10">
    <property type="entry name" value="Barstar-like"/>
    <property type="match status" value="1"/>
</dbReference>
<dbReference type="Proteomes" id="UP001242010">
    <property type="component" value="Chromosome"/>
</dbReference>
<dbReference type="Pfam" id="PF01337">
    <property type="entry name" value="Barstar"/>
    <property type="match status" value="1"/>
</dbReference>
<accession>A0ABN6UT54</accession>
<comment type="similarity">
    <text evidence="1">Belongs to the barstar family.</text>
</comment>
<evidence type="ECO:0000313" key="3">
    <source>
        <dbReference type="EMBL" id="BDU67919.1"/>
    </source>
</evidence>
<dbReference type="EMBL" id="AP027079">
    <property type="protein sequence ID" value="BDU67919.1"/>
    <property type="molecule type" value="Genomic_DNA"/>
</dbReference>
<dbReference type="InterPro" id="IPR035905">
    <property type="entry name" value="Barstar-like_sf"/>
</dbReference>
<evidence type="ECO:0000313" key="4">
    <source>
        <dbReference type="Proteomes" id="UP001242010"/>
    </source>
</evidence>
<sequence length="147" mass="16112">MSDWAFLASAQGPHLCVWRGTAAALAEAAPVMPPLRWLRGSRMRTRVALLDEWAAAAQFPPYFGGTWDSLRDGLADLPEGGTFLVFDADQLLQDAPPSDGVTLMAVLEAVAEDLAPRPFHLVLQVEPGRHGDLVEGLRRLRVPFREL</sequence>
<protein>
    <recommendedName>
        <fullName evidence="2">Barstar (barnase inhibitor) domain-containing protein</fullName>
    </recommendedName>
</protein>
<dbReference type="RefSeq" id="WP_286354545.1">
    <property type="nucleotide sequence ID" value="NZ_AP027079.1"/>
</dbReference>
<feature type="domain" description="Barstar (barnase inhibitor)" evidence="2">
    <location>
        <begin position="38"/>
        <end position="123"/>
    </location>
</feature>
<reference evidence="4" key="1">
    <citation type="journal article" date="2023" name="Int. J. Syst. Evol. Microbiol.">
        <title>Mesoterricola silvestris gen. nov., sp. nov., Mesoterricola sediminis sp. nov., Geothrix oryzae sp. nov., Geothrix edaphica sp. nov., Geothrix rubra sp. nov., and Geothrix limicola sp. nov., six novel members of Acidobacteriota isolated from soils.</title>
        <authorList>
            <person name="Itoh H."/>
            <person name="Sugisawa Y."/>
            <person name="Mise K."/>
            <person name="Xu Z."/>
            <person name="Kuniyasu M."/>
            <person name="Ushijima N."/>
            <person name="Kawano K."/>
            <person name="Kobayashi E."/>
            <person name="Shiratori Y."/>
            <person name="Masuda Y."/>
            <person name="Senoo K."/>
        </authorList>
    </citation>
    <scope>NUCLEOTIDE SEQUENCE [LARGE SCALE GENOMIC DNA]</scope>
    <source>
        <strain evidence="4">Red222</strain>
    </source>
</reference>
<organism evidence="3 4">
    <name type="scientific">Geothrix oryzae</name>
    <dbReference type="NCBI Taxonomy" id="2927975"/>
    <lineage>
        <taxon>Bacteria</taxon>
        <taxon>Pseudomonadati</taxon>
        <taxon>Acidobacteriota</taxon>
        <taxon>Holophagae</taxon>
        <taxon>Holophagales</taxon>
        <taxon>Holophagaceae</taxon>
        <taxon>Geothrix</taxon>
    </lineage>
</organism>
<dbReference type="InterPro" id="IPR000468">
    <property type="entry name" value="Barstar"/>
</dbReference>
<gene>
    <name evidence="3" type="ORF">GETHOR_00200</name>
</gene>
<evidence type="ECO:0000259" key="2">
    <source>
        <dbReference type="Pfam" id="PF01337"/>
    </source>
</evidence>
<dbReference type="SUPFAM" id="SSF52038">
    <property type="entry name" value="Barstar-related"/>
    <property type="match status" value="1"/>
</dbReference>
<proteinExistence type="inferred from homology"/>
<evidence type="ECO:0000256" key="1">
    <source>
        <dbReference type="ARBA" id="ARBA00006845"/>
    </source>
</evidence>
<name>A0ABN6UT54_9BACT</name>